<evidence type="ECO:0000313" key="1">
    <source>
        <dbReference type="EMBL" id="VDZ63511.1"/>
    </source>
</evidence>
<evidence type="ECO:0000313" key="2">
    <source>
        <dbReference type="Proteomes" id="UP000281391"/>
    </source>
</evidence>
<dbReference type="Proteomes" id="UP000281391">
    <property type="component" value="Chromosome"/>
</dbReference>
<dbReference type="EMBL" id="LR134117">
    <property type="protein sequence ID" value="VDZ63511.1"/>
    <property type="molecule type" value="Genomic_DNA"/>
</dbReference>
<dbReference type="AlphaFoldDB" id="A0A3S4DQH3"/>
<sequence>MRDVATVLTVIVDFSHRQRVERQITRDVIHDLLDRHHPLRTAEAAVSGVRRGVGLATVTGYHYVLQKVGIIGMKHCAIDNRTGQIQRIAAVAGQLDVDAAQQTVIVKPHLIANVKRVSLAGNQHIVAAIETHFGRSPGEICRQRTQAGRACCLRLLATEAAAHATHVNHHFVHRHPQYRGHQFFVLRSGSALRSTPAYCRPPPALPRHLRFQIKMLLATDLQLAL</sequence>
<accession>A0A3S4DQH3</accession>
<reference evidence="1 2" key="1">
    <citation type="submission" date="2018-12" db="EMBL/GenBank/DDBJ databases">
        <authorList>
            <consortium name="Pathogen Informatics"/>
        </authorList>
    </citation>
    <scope>NUCLEOTIDE SEQUENCE [LARGE SCALE GENOMIC DNA]</scope>
    <source>
        <strain evidence="1 2">NCTC11214</strain>
    </source>
</reference>
<organism evidence="1 2">
    <name type="scientific">Serratia odorifera</name>
    <dbReference type="NCBI Taxonomy" id="618"/>
    <lineage>
        <taxon>Bacteria</taxon>
        <taxon>Pseudomonadati</taxon>
        <taxon>Pseudomonadota</taxon>
        <taxon>Gammaproteobacteria</taxon>
        <taxon>Enterobacterales</taxon>
        <taxon>Yersiniaceae</taxon>
        <taxon>Serratia</taxon>
    </lineage>
</organism>
<protein>
    <submittedName>
        <fullName evidence="1">Uncharacterized protein</fullName>
    </submittedName>
</protein>
<gene>
    <name evidence="1" type="ORF">NCTC11214_04502</name>
</gene>
<proteinExistence type="predicted"/>
<name>A0A3S4DQH3_SEROD</name>
<dbReference type="KEGG" id="sof:NCTC11214_04502"/>